<dbReference type="AlphaFoldDB" id="A0A6V8LWM5"/>
<dbReference type="Gene3D" id="3.30.160.250">
    <property type="match status" value="1"/>
</dbReference>
<protein>
    <submittedName>
        <fullName evidence="1">Antitoxin HicB</fullName>
    </submittedName>
</protein>
<dbReference type="RefSeq" id="WP_173083781.1">
    <property type="nucleotide sequence ID" value="NZ_BLTE01000008.1"/>
</dbReference>
<evidence type="ECO:0000313" key="1">
    <source>
        <dbReference type="EMBL" id="GFK94067.1"/>
    </source>
</evidence>
<reference evidence="1 2" key="2">
    <citation type="submission" date="2020-05" db="EMBL/GenBank/DDBJ databases">
        <title>Draft genome sequence of Desulfovibrio sp. strainFSS-1.</title>
        <authorList>
            <person name="Shimoshige H."/>
            <person name="Kobayashi H."/>
            <person name="Maekawa T."/>
        </authorList>
    </citation>
    <scope>NUCLEOTIDE SEQUENCE [LARGE SCALE GENOMIC DNA]</scope>
    <source>
        <strain evidence="1 2">SIID29052-01</strain>
    </source>
</reference>
<keyword evidence="2" id="KW-1185">Reference proteome</keyword>
<name>A0A6V8LWM5_9BACT</name>
<organism evidence="1 2">
    <name type="scientific">Fundidesulfovibrio magnetotacticus</name>
    <dbReference type="NCBI Taxonomy" id="2730080"/>
    <lineage>
        <taxon>Bacteria</taxon>
        <taxon>Pseudomonadati</taxon>
        <taxon>Thermodesulfobacteriota</taxon>
        <taxon>Desulfovibrionia</taxon>
        <taxon>Desulfovibrionales</taxon>
        <taxon>Desulfovibrionaceae</taxon>
        <taxon>Fundidesulfovibrio</taxon>
    </lineage>
</organism>
<dbReference type="InterPro" id="IPR035069">
    <property type="entry name" value="TTHA1013/TTHA0281-like"/>
</dbReference>
<comment type="caution">
    <text evidence="1">The sequence shown here is derived from an EMBL/GenBank/DDBJ whole genome shotgun (WGS) entry which is preliminary data.</text>
</comment>
<dbReference type="SUPFAM" id="SSF143100">
    <property type="entry name" value="TTHA1013/TTHA0281-like"/>
    <property type="match status" value="1"/>
</dbReference>
<dbReference type="EMBL" id="BLTE01000008">
    <property type="protein sequence ID" value="GFK94067.1"/>
    <property type="molecule type" value="Genomic_DNA"/>
</dbReference>
<gene>
    <name evidence="1" type="primary">hicB_1</name>
    <name evidence="1" type="ORF">NNJEOMEG_01906</name>
</gene>
<sequence length="158" mass="16949">MLRYRVEYLRDEDGSLIATVHAIPGAMSLGKDEAEATAMVRDAALTMLASMVDDGVDIPAPDASEGDAASVEIPPVAEVKLTLHKAMRSQGVSQLKLAALLHTDPKSVRRLLDLYHASRWDHLEMALEALGYRVTVRAEPAGPPPALAGEAGQGRKWA</sequence>
<evidence type="ECO:0000313" key="2">
    <source>
        <dbReference type="Proteomes" id="UP000494245"/>
    </source>
</evidence>
<reference evidence="1 2" key="1">
    <citation type="submission" date="2020-04" db="EMBL/GenBank/DDBJ databases">
        <authorList>
            <consortium name="Desulfovibrio sp. FSS-1 genome sequencing consortium"/>
            <person name="Shimoshige H."/>
            <person name="Kobayashi H."/>
            <person name="Maekawa T."/>
        </authorList>
    </citation>
    <scope>NUCLEOTIDE SEQUENCE [LARGE SCALE GENOMIC DNA]</scope>
    <source>
        <strain evidence="1 2">SIID29052-01</strain>
    </source>
</reference>
<proteinExistence type="predicted"/>
<dbReference type="Proteomes" id="UP000494245">
    <property type="component" value="Unassembled WGS sequence"/>
</dbReference>
<accession>A0A6V8LWM5</accession>